<protein>
    <submittedName>
        <fullName evidence="2">Uncharacterized protein</fullName>
    </submittedName>
</protein>
<evidence type="ECO:0000313" key="3">
    <source>
        <dbReference type="Proteomes" id="UP000476064"/>
    </source>
</evidence>
<dbReference type="AlphaFoldDB" id="A0A6C0FZJ2"/>
<accession>A0A6C0FZJ2</accession>
<keyword evidence="3" id="KW-1185">Reference proteome</keyword>
<dbReference type="Proteomes" id="UP000476064">
    <property type="component" value="Chromosome"/>
</dbReference>
<feature type="compositionally biased region" description="Polar residues" evidence="1">
    <location>
        <begin position="12"/>
        <end position="21"/>
    </location>
</feature>
<sequence>MRNEMDAETAANLHTATQANLHTEIEENTATETSMDGTNVKNGQA</sequence>
<dbReference type="EMBL" id="CP048209">
    <property type="protein sequence ID" value="QHT60891.1"/>
    <property type="molecule type" value="Genomic_DNA"/>
</dbReference>
<evidence type="ECO:0000256" key="1">
    <source>
        <dbReference type="SAM" id="MobiDB-lite"/>
    </source>
</evidence>
<feature type="region of interest" description="Disordered" evidence="1">
    <location>
        <begin position="1"/>
        <end position="45"/>
    </location>
</feature>
<dbReference type="KEGG" id="plyc:GXP70_13655"/>
<organism evidence="2 3">
    <name type="scientific">Paenibacillus lycopersici</name>
    <dbReference type="NCBI Taxonomy" id="2704462"/>
    <lineage>
        <taxon>Bacteria</taxon>
        <taxon>Bacillati</taxon>
        <taxon>Bacillota</taxon>
        <taxon>Bacilli</taxon>
        <taxon>Bacillales</taxon>
        <taxon>Paenibacillaceae</taxon>
        <taxon>Paenibacillus</taxon>
    </lineage>
</organism>
<reference evidence="2 3" key="1">
    <citation type="submission" date="2020-01" db="EMBL/GenBank/DDBJ databases">
        <title>Paenibacillus sp. nov., isolated from tomato rhizosphere.</title>
        <authorList>
            <person name="Weon H.-Y."/>
            <person name="Lee S.A."/>
        </authorList>
    </citation>
    <scope>NUCLEOTIDE SEQUENCE [LARGE SCALE GENOMIC DNA]</scope>
    <source>
        <strain evidence="2 3">12200R-189</strain>
    </source>
</reference>
<gene>
    <name evidence="2" type="ORF">GXP70_13655</name>
</gene>
<dbReference type="RefSeq" id="WP_162357330.1">
    <property type="nucleotide sequence ID" value="NZ_CP048209.1"/>
</dbReference>
<name>A0A6C0FZJ2_9BACL</name>
<evidence type="ECO:0000313" key="2">
    <source>
        <dbReference type="EMBL" id="QHT60891.1"/>
    </source>
</evidence>
<feature type="compositionally biased region" description="Polar residues" evidence="1">
    <location>
        <begin position="28"/>
        <end position="45"/>
    </location>
</feature>
<proteinExistence type="predicted"/>